<reference evidence="14" key="1">
    <citation type="submission" date="2017-09" db="EMBL/GenBank/DDBJ databases">
        <title>Bacterial strain isolated from the female urinary microbiota.</title>
        <authorList>
            <person name="Thomas-White K."/>
            <person name="Kumar N."/>
            <person name="Forster S."/>
            <person name="Putonti C."/>
            <person name="Lawley T."/>
            <person name="Wolfe A.J."/>
        </authorList>
    </citation>
    <scope>NUCLEOTIDE SEQUENCE [LARGE SCALE GENOMIC DNA]</scope>
    <source>
        <strain evidence="14">UMB0959</strain>
    </source>
</reference>
<keyword evidence="9" id="KW-0862">Zinc</keyword>
<keyword evidence="3 13" id="KW-0560">Oxidoreductase</keyword>
<keyword evidence="2 9" id="KW-0479">Metal-binding</keyword>
<dbReference type="Pfam" id="PF00465">
    <property type="entry name" value="Fe-ADH"/>
    <property type="match status" value="1"/>
</dbReference>
<comment type="cofactor">
    <cofactor evidence="9">
        <name>Zn(2+)</name>
        <dbReference type="ChEBI" id="CHEBI:29105"/>
    </cofactor>
    <text evidence="9">Binds 1 zinc ion per subunit.</text>
</comment>
<dbReference type="AlphaFoldDB" id="A0AAF1BRR0"/>
<protein>
    <recommendedName>
        <fullName evidence="7">Glycerol dehydrogenase</fullName>
        <ecNumber evidence="6">1.1.1.6</ecNumber>
    </recommendedName>
</protein>
<proteinExistence type="inferred from homology"/>
<dbReference type="GO" id="GO:0046872">
    <property type="term" value="F:metal ion binding"/>
    <property type="evidence" value="ECO:0007669"/>
    <property type="project" value="UniProtKB-KW"/>
</dbReference>
<evidence type="ECO:0000313" key="13">
    <source>
        <dbReference type="EMBL" id="WOS96263.1"/>
    </source>
</evidence>
<feature type="binding site" evidence="10">
    <location>
        <position position="121"/>
    </location>
    <ligand>
        <name>glycerol</name>
        <dbReference type="ChEBI" id="CHEBI:17754"/>
    </ligand>
</feature>
<dbReference type="PANTHER" id="PTHR43616:SF5">
    <property type="entry name" value="GLYCEROL DEHYDROGENASE 1"/>
    <property type="match status" value="1"/>
</dbReference>
<feature type="binding site" evidence="11">
    <location>
        <begin position="116"/>
        <end position="119"/>
    </location>
    <ligand>
        <name>NAD(+)</name>
        <dbReference type="ChEBI" id="CHEBI:57540"/>
    </ligand>
</feature>
<evidence type="ECO:0000256" key="10">
    <source>
        <dbReference type="PIRSR" id="PIRSR000112-2"/>
    </source>
</evidence>
<dbReference type="NCBIfam" id="NF006941">
    <property type="entry name" value="PRK09423.1"/>
    <property type="match status" value="1"/>
</dbReference>
<evidence type="ECO:0000256" key="1">
    <source>
        <dbReference type="ARBA" id="ARBA00007358"/>
    </source>
</evidence>
<dbReference type="EC" id="1.1.1.6" evidence="6"/>
<dbReference type="KEGG" id="nmy:CJ229_000535"/>
<dbReference type="InterPro" id="IPR001670">
    <property type="entry name" value="ADH_Fe/GldA"/>
</dbReference>
<comment type="similarity">
    <text evidence="1">Belongs to the iron-containing alcohol dehydrogenase family.</text>
</comment>
<dbReference type="PROSITE" id="PS00913">
    <property type="entry name" value="ADH_IRON_1"/>
    <property type="match status" value="1"/>
</dbReference>
<feature type="binding site" evidence="11">
    <location>
        <position position="127"/>
    </location>
    <ligand>
        <name>NAD(+)</name>
        <dbReference type="ChEBI" id="CHEBI:57540"/>
    </ligand>
</feature>
<gene>
    <name evidence="13" type="ORF">CJ229_000535</name>
</gene>
<evidence type="ECO:0000256" key="6">
    <source>
        <dbReference type="ARBA" id="ARBA00039147"/>
    </source>
</evidence>
<dbReference type="GO" id="GO:0008888">
    <property type="term" value="F:glycerol dehydrogenase (NAD+) activity"/>
    <property type="evidence" value="ECO:0007669"/>
    <property type="project" value="UniProtKB-EC"/>
</dbReference>
<evidence type="ECO:0000259" key="12">
    <source>
        <dbReference type="Pfam" id="PF00465"/>
    </source>
</evidence>
<feature type="binding site" evidence="9">
    <location>
        <position position="254"/>
    </location>
    <ligand>
        <name>glycerol</name>
        <dbReference type="ChEBI" id="CHEBI:17754"/>
    </ligand>
</feature>
<organism evidence="13 14">
    <name type="scientific">Nosocomiicoccus massiliensis</name>
    <dbReference type="NCBI Taxonomy" id="1232430"/>
    <lineage>
        <taxon>Bacteria</taxon>
        <taxon>Bacillati</taxon>
        <taxon>Bacillota</taxon>
        <taxon>Bacilli</taxon>
        <taxon>Bacillales</taxon>
        <taxon>Staphylococcaceae</taxon>
        <taxon>Nosocomiicoccus</taxon>
    </lineage>
</organism>
<feature type="binding site" evidence="9">
    <location>
        <position position="272"/>
    </location>
    <ligand>
        <name>glycerol</name>
        <dbReference type="ChEBI" id="CHEBI:17754"/>
    </ligand>
</feature>
<comment type="pathway">
    <text evidence="5">Polyol metabolism; glycerol fermentation; glycerone phosphate from glycerol (oxidative route): step 1/2.</text>
</comment>
<evidence type="ECO:0000256" key="4">
    <source>
        <dbReference type="ARBA" id="ARBA00023027"/>
    </source>
</evidence>
<evidence type="ECO:0000256" key="11">
    <source>
        <dbReference type="PIRSR" id="PIRSR000112-3"/>
    </source>
</evidence>
<comment type="catalytic activity">
    <reaction evidence="8">
        <text>glycerol + NAD(+) = dihydroxyacetone + NADH + H(+)</text>
        <dbReference type="Rhea" id="RHEA:13769"/>
        <dbReference type="ChEBI" id="CHEBI:15378"/>
        <dbReference type="ChEBI" id="CHEBI:16016"/>
        <dbReference type="ChEBI" id="CHEBI:17754"/>
        <dbReference type="ChEBI" id="CHEBI:57540"/>
        <dbReference type="ChEBI" id="CHEBI:57945"/>
        <dbReference type="EC" id="1.1.1.6"/>
    </reaction>
</comment>
<sequence length="368" mass="39515">MEKVFISPAKYVQGKDALLNSKTHLEALGEAPLLLCDDVVYDIVGKKFHDYLNENGFNVTRELFNGEASTSEIERISERVTKEECDFVIALGGGKTIDTGKAVADEAAVSVAVLPTIASTDAPTSALSVIYSDEGTFEKYIFYDKNPDLVLVDTAVVANAPERLLASGIADALATYVEARAVIEAKGNTMAGGVTSLAAEAIAEKCVDTLFEKSELAIAANRAKVVTESLEDVVEANTLLSGLGFESGGLAAAHAIHNGFTALDGKIHELTHGEKVAYGTLTQLILENRDIDEIDNYVSLYQTLGLPTTLEELHLGDASYEDLLKVGELATAEGETIHEMRVKYTKEDVANALLAADEYVKSLNELYE</sequence>
<dbReference type="SUPFAM" id="SSF56796">
    <property type="entry name" value="Dehydroquinate synthase-like"/>
    <property type="match status" value="1"/>
</dbReference>
<dbReference type="Gene3D" id="1.20.1090.10">
    <property type="entry name" value="Dehydroquinate synthase-like - alpha domain"/>
    <property type="match status" value="1"/>
</dbReference>
<dbReference type="EMBL" id="CP136964">
    <property type="protein sequence ID" value="WOS96263.1"/>
    <property type="molecule type" value="Genomic_DNA"/>
</dbReference>
<feature type="binding site" evidence="11">
    <location>
        <position position="131"/>
    </location>
    <ligand>
        <name>NAD(+)</name>
        <dbReference type="ChEBI" id="CHEBI:57540"/>
    </ligand>
</feature>
<dbReference type="GO" id="GO:0005829">
    <property type="term" value="C:cytosol"/>
    <property type="evidence" value="ECO:0007669"/>
    <property type="project" value="TreeGrafter"/>
</dbReference>
<dbReference type="PANTHER" id="PTHR43616">
    <property type="entry name" value="GLYCEROL DEHYDROGENASE"/>
    <property type="match status" value="1"/>
</dbReference>
<dbReference type="CDD" id="cd08170">
    <property type="entry name" value="GlyDH"/>
    <property type="match status" value="1"/>
</dbReference>
<evidence type="ECO:0000256" key="5">
    <source>
        <dbReference type="ARBA" id="ARBA00037918"/>
    </source>
</evidence>
<feature type="domain" description="Alcohol dehydrogenase iron-type/glycerol dehydrogenase GldA" evidence="12">
    <location>
        <begin position="8"/>
        <end position="154"/>
    </location>
</feature>
<evidence type="ECO:0000256" key="8">
    <source>
        <dbReference type="ARBA" id="ARBA00049006"/>
    </source>
</evidence>
<feature type="binding site" evidence="9">
    <location>
        <position position="171"/>
    </location>
    <ligand>
        <name>glycerol</name>
        <dbReference type="ChEBI" id="CHEBI:17754"/>
    </ligand>
</feature>
<evidence type="ECO:0000256" key="7">
    <source>
        <dbReference type="ARBA" id="ARBA00040132"/>
    </source>
</evidence>
<reference evidence="13 14" key="2">
    <citation type="submission" date="2023-10" db="EMBL/GenBank/DDBJ databases">
        <authorList>
            <person name="Choi B."/>
        </authorList>
    </citation>
    <scope>NUCLEOTIDE SEQUENCE [LARGE SCALE GENOMIC DNA]</scope>
    <source>
        <strain evidence="13 14">UMB0959</strain>
    </source>
</reference>
<keyword evidence="14" id="KW-1185">Reference proteome</keyword>
<evidence type="ECO:0000256" key="3">
    <source>
        <dbReference type="ARBA" id="ARBA00023002"/>
    </source>
</evidence>
<keyword evidence="4 11" id="KW-0520">NAD</keyword>
<dbReference type="Proteomes" id="UP000243626">
    <property type="component" value="Chromosome"/>
</dbReference>
<name>A0AAF1BRR0_9STAP</name>
<feature type="binding site" evidence="11">
    <location>
        <begin position="94"/>
        <end position="98"/>
    </location>
    <ligand>
        <name>NAD(+)</name>
        <dbReference type="ChEBI" id="CHEBI:57540"/>
    </ligand>
</feature>
<dbReference type="InterPro" id="IPR016205">
    <property type="entry name" value="Glycerol_DH"/>
</dbReference>
<dbReference type="RefSeq" id="WP_070710343.1">
    <property type="nucleotide sequence ID" value="NZ_CP136964.1"/>
</dbReference>
<evidence type="ECO:0000256" key="2">
    <source>
        <dbReference type="ARBA" id="ARBA00022723"/>
    </source>
</evidence>
<feature type="binding site" evidence="11">
    <location>
        <position position="125"/>
    </location>
    <ligand>
        <name>NAD(+)</name>
        <dbReference type="ChEBI" id="CHEBI:57540"/>
    </ligand>
</feature>
<dbReference type="Gene3D" id="3.40.50.1970">
    <property type="match status" value="1"/>
</dbReference>
<evidence type="ECO:0000256" key="9">
    <source>
        <dbReference type="PIRSR" id="PIRSR000112-1"/>
    </source>
</evidence>
<dbReference type="PROSITE" id="PS00060">
    <property type="entry name" value="ADH_IRON_2"/>
    <property type="match status" value="1"/>
</dbReference>
<dbReference type="PIRSF" id="PIRSF000112">
    <property type="entry name" value="Glycerol_dehydrogenase"/>
    <property type="match status" value="1"/>
</dbReference>
<accession>A0AAF1BRR0</accession>
<dbReference type="InterPro" id="IPR018211">
    <property type="entry name" value="ADH_Fe_CS"/>
</dbReference>
<evidence type="ECO:0000313" key="14">
    <source>
        <dbReference type="Proteomes" id="UP000243626"/>
    </source>
</evidence>